<sequence length="409" mass="45065">MDKTICVEQYGSSQEKRSYCISSSSSQQQTDLVVSHSSTNKWISFTQFFRAVFLPQGYPESVSKDYLEYQIWDTVQAFSSSITGTLATQAVLQGVGVGDETASVLAATVTWILKDGMGMLGRILFAYMQGSYLDSDCKRWRLFADILNDCAIFLEILAPYYKSSFRLIVCVSGVAKSVVGVAGGATRAALTQHQARRNNMADVSAKDGSQETLVNLVALVCSLLLMPMITGYPILIWTLFLMFTGLHLYANYKAVTAVSIEAFNQTRLHIAVQHYLDTDCTQVPLVKIVNKQEPVVLGTIFIVLHADATTSDQLKACFHAEVLECALIASSRAEIHVSTQIDLQRVAHLLQQGDLWSALAESYNVLSAKYASFLGSAKNAGWNLDHALLSASEWRAVWDVTGLDTKKEY</sequence>
<proteinExistence type="inferred from homology"/>
<gene>
    <name evidence="9" type="ORF">LSH36_12g18043</name>
</gene>
<evidence type="ECO:0000256" key="3">
    <source>
        <dbReference type="ARBA" id="ARBA00022692"/>
    </source>
</evidence>
<keyword evidence="3 6" id="KW-0812">Transmembrane</keyword>
<dbReference type="PANTHER" id="PTHR12770">
    <property type="entry name" value="RUS1 FAMILY PROTEIN C16ORF58"/>
    <property type="match status" value="1"/>
</dbReference>
<protein>
    <recommendedName>
        <fullName evidence="11">RUS family member 1</fullName>
    </recommendedName>
</protein>
<dbReference type="AlphaFoldDB" id="A0AAD9NHV3"/>
<evidence type="ECO:0000256" key="1">
    <source>
        <dbReference type="ARBA" id="ARBA00004370"/>
    </source>
</evidence>
<comment type="subcellular location">
    <subcellularLocation>
        <location evidence="1">Membrane</location>
    </subcellularLocation>
</comment>
<evidence type="ECO:0000313" key="9">
    <source>
        <dbReference type="EMBL" id="KAK2169133.1"/>
    </source>
</evidence>
<evidence type="ECO:0000259" key="8">
    <source>
        <dbReference type="Pfam" id="PF24160"/>
    </source>
</evidence>
<dbReference type="GO" id="GO:0016020">
    <property type="term" value="C:membrane"/>
    <property type="evidence" value="ECO:0007669"/>
    <property type="project" value="UniProtKB-SubCell"/>
</dbReference>
<dbReference type="Proteomes" id="UP001208570">
    <property type="component" value="Unassembled WGS sequence"/>
</dbReference>
<dbReference type="Pfam" id="PF04884">
    <property type="entry name" value="UVB_sens_prot"/>
    <property type="match status" value="1"/>
</dbReference>
<evidence type="ECO:0000256" key="2">
    <source>
        <dbReference type="ARBA" id="ARBA00007558"/>
    </source>
</evidence>
<feature type="transmembrane region" description="Helical" evidence="6">
    <location>
        <begin position="216"/>
        <end position="243"/>
    </location>
</feature>
<accession>A0AAD9NHV3</accession>
<dbReference type="InterPro" id="IPR054549">
    <property type="entry name" value="UVB_sens_RUS_dom"/>
</dbReference>
<organism evidence="9 10">
    <name type="scientific">Paralvinella palmiformis</name>
    <dbReference type="NCBI Taxonomy" id="53620"/>
    <lineage>
        <taxon>Eukaryota</taxon>
        <taxon>Metazoa</taxon>
        <taxon>Spiralia</taxon>
        <taxon>Lophotrochozoa</taxon>
        <taxon>Annelida</taxon>
        <taxon>Polychaeta</taxon>
        <taxon>Sedentaria</taxon>
        <taxon>Canalipalpata</taxon>
        <taxon>Terebellida</taxon>
        <taxon>Terebelliformia</taxon>
        <taxon>Alvinellidae</taxon>
        <taxon>Paralvinella</taxon>
    </lineage>
</organism>
<name>A0AAD9NHV3_9ANNE</name>
<dbReference type="InterPro" id="IPR055412">
    <property type="entry name" value="UVB_sens_C"/>
</dbReference>
<evidence type="ECO:0008006" key="11">
    <source>
        <dbReference type="Google" id="ProtNLM"/>
    </source>
</evidence>
<keyword evidence="5 6" id="KW-0472">Membrane</keyword>
<evidence type="ECO:0000256" key="5">
    <source>
        <dbReference type="ARBA" id="ARBA00023136"/>
    </source>
</evidence>
<feature type="domain" description="Protein root UVB sensitive/RUS" evidence="7">
    <location>
        <begin position="41"/>
        <end position="278"/>
    </location>
</feature>
<evidence type="ECO:0000313" key="10">
    <source>
        <dbReference type="Proteomes" id="UP001208570"/>
    </source>
</evidence>
<keyword evidence="10" id="KW-1185">Reference proteome</keyword>
<dbReference type="Pfam" id="PF24160">
    <property type="entry name" value="UVB_sens_C"/>
    <property type="match status" value="1"/>
</dbReference>
<evidence type="ECO:0000256" key="6">
    <source>
        <dbReference type="SAM" id="Phobius"/>
    </source>
</evidence>
<dbReference type="InterPro" id="IPR006968">
    <property type="entry name" value="RUS_fam"/>
</dbReference>
<comment type="similarity">
    <text evidence="2">Belongs to the RUS1 family.</text>
</comment>
<evidence type="ECO:0000259" key="7">
    <source>
        <dbReference type="Pfam" id="PF04884"/>
    </source>
</evidence>
<evidence type="ECO:0000256" key="4">
    <source>
        <dbReference type="ARBA" id="ARBA00022989"/>
    </source>
</evidence>
<dbReference type="PANTHER" id="PTHR12770:SF31">
    <property type="entry name" value="RUS FAMILY MEMBER 1"/>
    <property type="match status" value="1"/>
</dbReference>
<comment type="caution">
    <text evidence="9">The sequence shown here is derived from an EMBL/GenBank/DDBJ whole genome shotgun (WGS) entry which is preliminary data.</text>
</comment>
<dbReference type="EMBL" id="JAODUP010000012">
    <property type="protein sequence ID" value="KAK2169133.1"/>
    <property type="molecule type" value="Genomic_DNA"/>
</dbReference>
<reference evidence="9" key="1">
    <citation type="journal article" date="2023" name="Mol. Biol. Evol.">
        <title>Third-Generation Sequencing Reveals the Adaptive Role of the Epigenome in Three Deep-Sea Polychaetes.</title>
        <authorList>
            <person name="Perez M."/>
            <person name="Aroh O."/>
            <person name="Sun Y."/>
            <person name="Lan Y."/>
            <person name="Juniper S.K."/>
            <person name="Young C.R."/>
            <person name="Angers B."/>
            <person name="Qian P.Y."/>
        </authorList>
    </citation>
    <scope>NUCLEOTIDE SEQUENCE</scope>
    <source>
        <strain evidence="9">P08H-3</strain>
    </source>
</reference>
<keyword evidence="4 6" id="KW-1133">Transmembrane helix</keyword>
<feature type="domain" description="Root UVB sensitive protein C-terminal" evidence="8">
    <location>
        <begin position="298"/>
        <end position="398"/>
    </location>
</feature>